<sequence length="1104" mass="125419">MAYVLRRLNGHHSLRRYFGHFSPVRTLNPSAVAVPPEGKRRVNQAGIQQLSPSLHRQLFNGLVTEPPRELVDLSRKHLSLHGLYGKTTNMSAPIEMNLPPLCGTTFDEHFHNIGMEIAEPYLSQATHFARVQLPPMPAEFMREPGWHRYTPINPNNVKRPMETLLGDFAVDKIDCPQDDCLVFDTEVLYKISKYAVMACAASSEAWYIWVSPWITGHSDKPEHLIPLPSSDKERVIVGHNIGYDRARIREQYNFKEHRIAFIDTMSLHVAVNGMCSRQRPTWLKHRKNKELKEQITAEANAAELASILEVIEFEEFDEPWISKSSTNSLLEVARFHCNILPDKSTRDLFGELDRDGVFDRFQELIKYCAEDVRITHQVYKAVFPSFRKVCPHPVSFVGLTRLASVFLPVNKSWKHYIAKAEEIYQEMSTEIQKRLITLANEALKLKDSPDEIEKDPWLCQLDWSVQKIQEVMDKKTKELRPPKGSFLPGYPKWYRALHPTSTKPINISVRTRIAPLLLRLSWEKNPLVWSDKYGWTFRLVDSSNSILYEAKHFVRCDFSEDPNKKLQLDTEGIYFKVPHKDGAAARCCSPMAKNYIKAFEDGLLESEFLYARDALNMNAACSYWICARERITSQFVVWGSHEHDLGVDENLEIGVILPQIIPMGTITRRAVEKTWLTASNAKKNRIGSELKAMVRAPEGYTFVGADVDSEELWIASLIGDAQFKHHGATAMGWMTLEGTKSAGTDMHSKTASILGISRNAAKIFNYGRIYGAGLPFACQLLQQFNPSISEVDAKKVAANLYKATKGHKLVSLCGSPKNPTNSKKKFWRGGTESFVFNKLEEIAEEDVPRTPVLGCTITEALLRKNLSKGAFMTSRINWAIQSSGVDYLHLLIVSMEYLIRRYNINARLSLTVHDEIRYLVREEDKYRAAMALQISNLWTRAMFCQQLGINDVPQGCAFFSAVDIDKVLRKEVDLDCVTPSHPTPILPGESLDIQCLLAKANPFLDENIIPKTPFASKRWPYEPRTSAFKSTENISNVDIGYLEAQTVASDYLLSNKRNSSRIVNYSPAQTARDVIQSPTTNNQVPLVELEKIFIQEMMNIAKLG</sequence>
<dbReference type="SMART" id="SM00482">
    <property type="entry name" value="POLAc"/>
    <property type="match status" value="1"/>
</dbReference>
<dbReference type="GO" id="GO:0003677">
    <property type="term" value="F:DNA binding"/>
    <property type="evidence" value="ECO:0007669"/>
    <property type="project" value="UniProtKB-KW"/>
</dbReference>
<dbReference type="InterPro" id="IPR043502">
    <property type="entry name" value="DNA/RNA_pol_sf"/>
</dbReference>
<dbReference type="CDD" id="cd08641">
    <property type="entry name" value="DNA_pol_gammaA"/>
    <property type="match status" value="1"/>
</dbReference>
<comment type="catalytic activity">
    <reaction evidence="13">
        <text>DNA(n) + a 2'-deoxyribonucleoside 5'-triphosphate = DNA(n+1) + diphosphate</text>
        <dbReference type="Rhea" id="RHEA:22508"/>
        <dbReference type="Rhea" id="RHEA-COMP:17339"/>
        <dbReference type="Rhea" id="RHEA-COMP:17340"/>
        <dbReference type="ChEBI" id="CHEBI:33019"/>
        <dbReference type="ChEBI" id="CHEBI:61560"/>
        <dbReference type="ChEBI" id="CHEBI:173112"/>
        <dbReference type="EC" id="2.7.7.7"/>
    </reaction>
</comment>
<dbReference type="InterPro" id="IPR012337">
    <property type="entry name" value="RNaseH-like_sf"/>
</dbReference>
<keyword evidence="11" id="KW-0496">Mitochondrion</keyword>
<dbReference type="InterPro" id="IPR002297">
    <property type="entry name" value="DNA-dir_DNA_pol_A_mt"/>
</dbReference>
<comment type="caution">
    <text evidence="16">The sequence shown here is derived from an EMBL/GenBank/DDBJ whole genome shotgun (WGS) entry which is preliminary data.</text>
</comment>
<evidence type="ECO:0000256" key="4">
    <source>
        <dbReference type="ARBA" id="ARBA00012417"/>
    </source>
</evidence>
<dbReference type="OrthoDB" id="5588663at2759"/>
<dbReference type="GO" id="GO:0008408">
    <property type="term" value="F:3'-5' exonuclease activity"/>
    <property type="evidence" value="ECO:0007669"/>
    <property type="project" value="EnsemblFungi"/>
</dbReference>
<evidence type="ECO:0000256" key="13">
    <source>
        <dbReference type="ARBA" id="ARBA00049244"/>
    </source>
</evidence>
<dbReference type="STRING" id="1198029.A0A1U7LTZ9"/>
<dbReference type="Proteomes" id="UP000186594">
    <property type="component" value="Unassembled WGS sequence"/>
</dbReference>
<dbReference type="FunFam" id="3.30.420.390:FF:000003">
    <property type="entry name" value="DNA polymerase gamma, mitochondrial"/>
    <property type="match status" value="1"/>
</dbReference>
<keyword evidence="17" id="KW-1185">Reference proteome</keyword>
<dbReference type="Gene3D" id="1.10.150.20">
    <property type="entry name" value="5' to 3' exonuclease, C-terminal subdomain"/>
    <property type="match status" value="2"/>
</dbReference>
<evidence type="ECO:0000256" key="8">
    <source>
        <dbReference type="ARBA" id="ARBA00022842"/>
    </source>
</evidence>
<evidence type="ECO:0000256" key="2">
    <source>
        <dbReference type="ARBA" id="ARBA00004173"/>
    </source>
</evidence>
<dbReference type="InterPro" id="IPR047580">
    <property type="entry name" value="POLG_palm_dom"/>
</dbReference>
<comment type="similarity">
    <text evidence="3">Belongs to the DNA polymerase type-A family.</text>
</comment>
<evidence type="ECO:0000256" key="12">
    <source>
        <dbReference type="ARBA" id="ARBA00031966"/>
    </source>
</evidence>
<evidence type="ECO:0000313" key="16">
    <source>
        <dbReference type="EMBL" id="OLL25991.1"/>
    </source>
</evidence>
<keyword evidence="5" id="KW-0808">Transferase</keyword>
<organism evidence="16 17">
    <name type="scientific">Neolecta irregularis (strain DAH-3)</name>
    <dbReference type="NCBI Taxonomy" id="1198029"/>
    <lineage>
        <taxon>Eukaryota</taxon>
        <taxon>Fungi</taxon>
        <taxon>Dikarya</taxon>
        <taxon>Ascomycota</taxon>
        <taxon>Taphrinomycotina</taxon>
        <taxon>Neolectales</taxon>
        <taxon>Neolectaceae</taxon>
        <taxon>Neolecta</taxon>
    </lineage>
</organism>
<evidence type="ECO:0000313" key="17">
    <source>
        <dbReference type="Proteomes" id="UP000186594"/>
    </source>
</evidence>
<feature type="domain" description="DNA-directed DNA polymerase family A palm" evidence="15">
    <location>
        <begin position="687"/>
        <end position="924"/>
    </location>
</feature>
<evidence type="ECO:0000256" key="3">
    <source>
        <dbReference type="ARBA" id="ARBA00007705"/>
    </source>
</evidence>
<evidence type="ECO:0000256" key="1">
    <source>
        <dbReference type="ARBA" id="ARBA00001946"/>
    </source>
</evidence>
<dbReference type="GO" id="GO:0006264">
    <property type="term" value="P:mitochondrial DNA replication"/>
    <property type="evidence" value="ECO:0007669"/>
    <property type="project" value="EnsemblFungi"/>
</dbReference>
<dbReference type="Pfam" id="PF00476">
    <property type="entry name" value="DNA_pol_A"/>
    <property type="match status" value="1"/>
</dbReference>
<dbReference type="FunFam" id="1.10.150.20:FF:000035">
    <property type="entry name" value="DNA polymerase gamma, mitochondrial"/>
    <property type="match status" value="1"/>
</dbReference>
<evidence type="ECO:0000256" key="10">
    <source>
        <dbReference type="ARBA" id="ARBA00023125"/>
    </source>
</evidence>
<protein>
    <recommendedName>
        <fullName evidence="4">DNA-directed DNA polymerase</fullName>
        <ecNumber evidence="4">2.7.7.7</ecNumber>
    </recommendedName>
    <alternativeName>
        <fullName evidence="12">Mitochondrial DNA polymerase catalytic subunit</fullName>
    </alternativeName>
</protein>
<evidence type="ECO:0000256" key="5">
    <source>
        <dbReference type="ARBA" id="ARBA00022679"/>
    </source>
</evidence>
<dbReference type="EC" id="2.7.7.7" evidence="4"/>
<dbReference type="GO" id="GO:0005760">
    <property type="term" value="C:gamma DNA polymerase complex"/>
    <property type="evidence" value="ECO:0007669"/>
    <property type="project" value="InterPro"/>
</dbReference>
<dbReference type="GO" id="GO:0003887">
    <property type="term" value="F:DNA-directed DNA polymerase activity"/>
    <property type="evidence" value="ECO:0007669"/>
    <property type="project" value="UniProtKB-KW"/>
</dbReference>
<dbReference type="PROSITE" id="PS00447">
    <property type="entry name" value="DNA_POLYMERASE_A"/>
    <property type="match status" value="1"/>
</dbReference>
<dbReference type="GO" id="GO:0032043">
    <property type="term" value="P:mitochondrial DNA catabolic process"/>
    <property type="evidence" value="ECO:0007669"/>
    <property type="project" value="EnsemblFungi"/>
</dbReference>
<dbReference type="InterPro" id="IPR019760">
    <property type="entry name" value="DNA-dir_DNA_pol_A_CS"/>
</dbReference>
<gene>
    <name evidence="16" type="ORF">NEOLI_000164</name>
</gene>
<dbReference type="PRINTS" id="PR00867">
    <property type="entry name" value="DNAPOLG"/>
</dbReference>
<dbReference type="OMA" id="AMHITNL"/>
<evidence type="ECO:0000256" key="14">
    <source>
        <dbReference type="ARBA" id="ARBA00057053"/>
    </source>
</evidence>
<comment type="function">
    <text evidence="14">Involved in the replication of mitochondrial DNA.</text>
</comment>
<dbReference type="GO" id="GO:0006995">
    <property type="term" value="P:cellular response to nitrogen starvation"/>
    <property type="evidence" value="ECO:0007669"/>
    <property type="project" value="EnsemblFungi"/>
</dbReference>
<evidence type="ECO:0000259" key="15">
    <source>
        <dbReference type="SMART" id="SM00482"/>
    </source>
</evidence>
<keyword evidence="10" id="KW-0238">DNA-binding</keyword>
<proteinExistence type="inferred from homology"/>
<dbReference type="PANTHER" id="PTHR10267:SF0">
    <property type="entry name" value="DNA POLYMERASE SUBUNIT GAMMA-1"/>
    <property type="match status" value="1"/>
</dbReference>
<keyword evidence="9" id="KW-0239">DNA-directed DNA polymerase</keyword>
<dbReference type="Pfam" id="PF18136">
    <property type="entry name" value="DNApol_Exo"/>
    <property type="match status" value="1"/>
</dbReference>
<dbReference type="AlphaFoldDB" id="A0A1U7LTZ9"/>
<keyword evidence="7" id="KW-0235">DNA replication</keyword>
<dbReference type="InterPro" id="IPR001098">
    <property type="entry name" value="DNA-dir_DNA_pol_A_palm_dom"/>
</dbReference>
<dbReference type="PANTHER" id="PTHR10267">
    <property type="entry name" value="DNA POLYMERASE SUBUNIT GAMMA-1"/>
    <property type="match status" value="1"/>
</dbReference>
<evidence type="ECO:0000256" key="11">
    <source>
        <dbReference type="ARBA" id="ARBA00023128"/>
    </source>
</evidence>
<evidence type="ECO:0000256" key="9">
    <source>
        <dbReference type="ARBA" id="ARBA00022932"/>
    </source>
</evidence>
<reference evidence="16 17" key="1">
    <citation type="submission" date="2016-04" db="EMBL/GenBank/DDBJ databases">
        <title>Evolutionary innovation and constraint leading to complex multicellularity in the Ascomycota.</title>
        <authorList>
            <person name="Cisse O."/>
            <person name="Nguyen A."/>
            <person name="Hewitt D.A."/>
            <person name="Jedd G."/>
            <person name="Stajich J.E."/>
        </authorList>
    </citation>
    <scope>NUCLEOTIDE SEQUENCE [LARGE SCALE GENOMIC DNA]</scope>
    <source>
        <strain evidence="16 17">DAH-3</strain>
    </source>
</reference>
<comment type="subcellular location">
    <subcellularLocation>
        <location evidence="2">Mitochondrion</location>
    </subcellularLocation>
</comment>
<comment type="cofactor">
    <cofactor evidence="1">
        <name>Mg(2+)</name>
        <dbReference type="ChEBI" id="CHEBI:18420"/>
    </cofactor>
</comment>
<keyword evidence="8" id="KW-0460">Magnesium</keyword>
<evidence type="ECO:0000256" key="6">
    <source>
        <dbReference type="ARBA" id="ARBA00022695"/>
    </source>
</evidence>
<dbReference type="EMBL" id="LXFE01000257">
    <property type="protein sequence ID" value="OLL25991.1"/>
    <property type="molecule type" value="Genomic_DNA"/>
</dbReference>
<name>A0A1U7LTZ9_NEOID</name>
<dbReference type="SUPFAM" id="SSF56672">
    <property type="entry name" value="DNA/RNA polymerases"/>
    <property type="match status" value="1"/>
</dbReference>
<accession>A0A1U7LTZ9</accession>
<dbReference type="SUPFAM" id="SSF53098">
    <property type="entry name" value="Ribonuclease H-like"/>
    <property type="match status" value="1"/>
</dbReference>
<dbReference type="InterPro" id="IPR041336">
    <property type="entry name" value="DNApol_Exo"/>
</dbReference>
<evidence type="ECO:0000256" key="7">
    <source>
        <dbReference type="ARBA" id="ARBA00022705"/>
    </source>
</evidence>
<keyword evidence="6" id="KW-0548">Nucleotidyltransferase</keyword>
<dbReference type="Gene3D" id="3.30.70.370">
    <property type="match status" value="2"/>
</dbReference>
<dbReference type="Gene3D" id="3.30.420.390">
    <property type="match status" value="2"/>
</dbReference>